<accession>A0A1I3WBB8</accession>
<dbReference type="InterPro" id="IPR001763">
    <property type="entry name" value="Rhodanese-like_dom"/>
</dbReference>
<proteinExistence type="predicted"/>
<protein>
    <submittedName>
        <fullName evidence="5">Thiosulfate/3-mercaptopyruvate sulfurtransferase</fullName>
    </submittedName>
</protein>
<keyword evidence="1" id="KW-0677">Repeat</keyword>
<keyword evidence="5" id="KW-0670">Pyruvate</keyword>
<dbReference type="EMBL" id="FORX01000012">
    <property type="protein sequence ID" value="SFK04037.1"/>
    <property type="molecule type" value="Genomic_DNA"/>
</dbReference>
<dbReference type="OrthoDB" id="9781034at2"/>
<dbReference type="RefSeq" id="WP_092376001.1">
    <property type="nucleotide sequence ID" value="NZ_FORX01000012.1"/>
</dbReference>
<dbReference type="GO" id="GO:0016740">
    <property type="term" value="F:transferase activity"/>
    <property type="evidence" value="ECO:0007669"/>
    <property type="project" value="UniProtKB-KW"/>
</dbReference>
<dbReference type="CDD" id="cd01449">
    <property type="entry name" value="TST_Repeat_2"/>
    <property type="match status" value="1"/>
</dbReference>
<dbReference type="InterPro" id="IPR036873">
    <property type="entry name" value="Rhodanese-like_dom_sf"/>
</dbReference>
<evidence type="ECO:0000313" key="6">
    <source>
        <dbReference type="Proteomes" id="UP000198635"/>
    </source>
</evidence>
<evidence type="ECO:0000256" key="1">
    <source>
        <dbReference type="ARBA" id="ARBA00022737"/>
    </source>
</evidence>
<name>A0A1I3WBB8_9BACT</name>
<evidence type="ECO:0000256" key="3">
    <source>
        <dbReference type="SAM" id="SignalP"/>
    </source>
</evidence>
<evidence type="ECO:0000313" key="5">
    <source>
        <dbReference type="EMBL" id="SFK04037.1"/>
    </source>
</evidence>
<dbReference type="Pfam" id="PF00581">
    <property type="entry name" value="Rhodanese"/>
    <property type="match status" value="2"/>
</dbReference>
<reference evidence="6" key="1">
    <citation type="submission" date="2016-10" db="EMBL/GenBank/DDBJ databases">
        <authorList>
            <person name="Varghese N."/>
            <person name="Submissions S."/>
        </authorList>
    </citation>
    <scope>NUCLEOTIDE SEQUENCE [LARGE SCALE GENOMIC DNA]</scope>
    <source>
        <strain evidence="6">DSM 5918</strain>
    </source>
</reference>
<dbReference type="PANTHER" id="PTHR43855:SF1">
    <property type="entry name" value="THIOSULFATE SULFURTRANSFERASE"/>
    <property type="match status" value="1"/>
</dbReference>
<dbReference type="Gene3D" id="3.40.250.10">
    <property type="entry name" value="Rhodanese-like domain"/>
    <property type="match status" value="2"/>
</dbReference>
<feature type="chain" id="PRO_5011630135" evidence="3">
    <location>
        <begin position="26"/>
        <end position="375"/>
    </location>
</feature>
<dbReference type="PANTHER" id="PTHR43855">
    <property type="entry name" value="THIOSULFATE SULFURTRANSFERASE"/>
    <property type="match status" value="1"/>
</dbReference>
<dbReference type="AlphaFoldDB" id="A0A1I3WBB8"/>
<dbReference type="CDD" id="cd01448">
    <property type="entry name" value="TST_Repeat_1"/>
    <property type="match status" value="1"/>
</dbReference>
<dbReference type="InterPro" id="IPR051126">
    <property type="entry name" value="Thiosulfate_sulfurtransferase"/>
</dbReference>
<keyword evidence="5" id="KW-0808">Transferase</keyword>
<dbReference type="SMART" id="SM00450">
    <property type="entry name" value="RHOD"/>
    <property type="match status" value="2"/>
</dbReference>
<feature type="signal peptide" evidence="3">
    <location>
        <begin position="1"/>
        <end position="25"/>
    </location>
</feature>
<dbReference type="SUPFAM" id="SSF52821">
    <property type="entry name" value="Rhodanese/Cell cycle control phosphatase"/>
    <property type="match status" value="2"/>
</dbReference>
<keyword evidence="6" id="KW-1185">Reference proteome</keyword>
<dbReference type="PROSITE" id="PS50206">
    <property type="entry name" value="RHODANESE_3"/>
    <property type="match status" value="2"/>
</dbReference>
<evidence type="ECO:0000256" key="2">
    <source>
        <dbReference type="SAM" id="MobiDB-lite"/>
    </source>
</evidence>
<dbReference type="STRING" id="52560.SAMN04488082_11296"/>
<evidence type="ECO:0000259" key="4">
    <source>
        <dbReference type="PROSITE" id="PS50206"/>
    </source>
</evidence>
<feature type="domain" description="Rhodanese" evidence="4">
    <location>
        <begin position="52"/>
        <end position="165"/>
    </location>
</feature>
<feature type="domain" description="Rhodanese" evidence="4">
    <location>
        <begin position="202"/>
        <end position="312"/>
    </location>
</feature>
<dbReference type="Proteomes" id="UP000198635">
    <property type="component" value="Unassembled WGS sequence"/>
</dbReference>
<gene>
    <name evidence="5" type="ORF">SAMN04488082_11296</name>
</gene>
<organism evidence="5 6">
    <name type="scientific">Desulfomicrobium apsheronum</name>
    <dbReference type="NCBI Taxonomy" id="52560"/>
    <lineage>
        <taxon>Bacteria</taxon>
        <taxon>Pseudomonadati</taxon>
        <taxon>Thermodesulfobacteriota</taxon>
        <taxon>Desulfovibrionia</taxon>
        <taxon>Desulfovibrionales</taxon>
        <taxon>Desulfomicrobiaceae</taxon>
        <taxon>Desulfomicrobium</taxon>
    </lineage>
</organism>
<feature type="compositionally biased region" description="Polar residues" evidence="2">
    <location>
        <begin position="315"/>
        <end position="326"/>
    </location>
</feature>
<sequence length="375" mass="41379">MQKPHSVRYLLIAVVLLLGVSWAFAAVETTKAPAYPSSSYLITADQLRQRIQGEPVVIIDVRNDEHFDGKMIPGAIRLPWSLFRQDYSATNIGGTFIGTAEAQKILGQHGIFRNDQLVLYDAAARDGGATASYLFWILDLLGHKKMAILERGIDGWLDAGGEVVNSPAQREPLLYQAPAKEIDTRKITDEAFISPRLGDPYYQLIDVRSEEEYLGKALNTGLDGTPLKAGHIPGAYNINYESNWVDKQGKAIKSYAELAELYRGLDPDKAVIVYCHSGRRGSFSYFILRLMGFEDVQLYDNSWYGWGRPERYYPTETNPRQMSGQALPTPGKRNPSESAGRKTEPGAATGQTSQEVTPDASADSTGGKKYISCGG</sequence>
<keyword evidence="3" id="KW-0732">Signal</keyword>
<feature type="region of interest" description="Disordered" evidence="2">
    <location>
        <begin position="315"/>
        <end position="375"/>
    </location>
</feature>